<dbReference type="Proteomes" id="UP000786183">
    <property type="component" value="Unassembled WGS sequence"/>
</dbReference>
<keyword evidence="4" id="KW-0479">Metal-binding</keyword>
<dbReference type="InterPro" id="IPR045834">
    <property type="entry name" value="Csd3_N2"/>
</dbReference>
<evidence type="ECO:0000313" key="12">
    <source>
        <dbReference type="Proteomes" id="UP000786183"/>
    </source>
</evidence>
<gene>
    <name evidence="11" type="ORF">AVCANL283_05035</name>
</gene>
<accession>A0ABS7WRU6</accession>
<keyword evidence="3" id="KW-0645">Protease</keyword>
<name>A0ABS7WRU6_9BACT</name>
<dbReference type="InterPro" id="IPR011055">
    <property type="entry name" value="Dup_hybrid_motif"/>
</dbReference>
<feature type="domain" description="Csd3-like second N-terminal" evidence="10">
    <location>
        <begin position="120"/>
        <end position="230"/>
    </location>
</feature>
<dbReference type="EMBL" id="JACGBB010000009">
    <property type="protein sequence ID" value="MBZ7987464.1"/>
    <property type="molecule type" value="Genomic_DNA"/>
</dbReference>
<proteinExistence type="predicted"/>
<comment type="cofactor">
    <cofactor evidence="1">
        <name>Zn(2+)</name>
        <dbReference type="ChEBI" id="CHEBI:29105"/>
    </cofactor>
</comment>
<dbReference type="Pfam" id="PF01551">
    <property type="entry name" value="Peptidase_M23"/>
    <property type="match status" value="1"/>
</dbReference>
<keyword evidence="6" id="KW-0862">Zinc</keyword>
<dbReference type="InterPro" id="IPR016047">
    <property type="entry name" value="M23ase_b-sheet_dom"/>
</dbReference>
<evidence type="ECO:0000256" key="6">
    <source>
        <dbReference type="ARBA" id="ARBA00022833"/>
    </source>
</evidence>
<dbReference type="Gene3D" id="2.70.70.10">
    <property type="entry name" value="Glucose Permease (Domain IIA)"/>
    <property type="match status" value="1"/>
</dbReference>
<dbReference type="Pfam" id="PF18059">
    <property type="entry name" value="Csd3_N"/>
    <property type="match status" value="1"/>
</dbReference>
<comment type="subcellular location">
    <subcellularLocation>
        <location evidence="2">Cell envelope</location>
    </subcellularLocation>
</comment>
<reference evidence="11 12" key="1">
    <citation type="submission" date="2020-07" db="EMBL/GenBank/DDBJ databases">
        <title>Transfer of Campylobacter canadensis to the novel genus Avispirillum gen. nov., that also includes two novel species recovered from migratory waterfowl: Avispirillum anseris sp. nov. and Avispirillum brantae sp. nov.</title>
        <authorList>
            <person name="Miller W.G."/>
            <person name="Chapman M.H."/>
            <person name="Yee E."/>
            <person name="Inglis G.D."/>
        </authorList>
    </citation>
    <scope>NUCLEOTIDE SEQUENCE [LARGE SCALE GENOMIC DNA]</scope>
    <source>
        <strain evidence="11 12">L283</strain>
    </source>
</reference>
<keyword evidence="12" id="KW-1185">Reference proteome</keyword>
<dbReference type="PANTHER" id="PTHR21666:SF288">
    <property type="entry name" value="CELL DIVISION PROTEIN YTFB"/>
    <property type="match status" value="1"/>
</dbReference>
<keyword evidence="7" id="KW-0482">Metalloprotease</keyword>
<keyword evidence="5" id="KW-0378">Hydrolase</keyword>
<evidence type="ECO:0000313" key="11">
    <source>
        <dbReference type="EMBL" id="MBZ7987464.1"/>
    </source>
</evidence>
<evidence type="ECO:0000259" key="9">
    <source>
        <dbReference type="Pfam" id="PF18059"/>
    </source>
</evidence>
<protein>
    <submittedName>
        <fullName evidence="11">Peptidoglycan DD-metalloendopeptidase family protein</fullName>
    </submittedName>
</protein>
<dbReference type="RefSeq" id="WP_172233504.1">
    <property type="nucleotide sequence ID" value="NZ_CP035946.1"/>
</dbReference>
<evidence type="ECO:0000256" key="4">
    <source>
        <dbReference type="ARBA" id="ARBA00022723"/>
    </source>
</evidence>
<evidence type="ECO:0000256" key="1">
    <source>
        <dbReference type="ARBA" id="ARBA00001947"/>
    </source>
</evidence>
<sequence length="390" mass="44422">MFRILLLIFTIFNIFSFAKELKMEELVWERGDSFLYFLSKNQIPLSLYHNLDKEDKELTAEIIAGVKYQILRDENDEIEQILIPISEDLQIQLYKDTNNEFKILFSPISYNIENESLVFKVSKSVYQDIVDNTQNPKLASALLKAYANTINYTGMKKDDKVAIIYSQKRRLGKVYGDLDIKAAMVEVNKKPFYIFKYGDSDYYDKNARQLQSYTFILPVGNARISSPFNPGRFHPILKKYRAHLGIDYAAPIGTPVKAAGSGKIIFRGVKGGYGNVIQVSHNNGYMTLYAHLSRFGKYKVGDYVRQGQVIAYVGTTGLSTGPHLHFGMYKNNTAINPAKIVRVVKDSLTGKERQQFMQVAAEYEKDLAKAIAENKSSVLESQFENIVELK</sequence>
<evidence type="ECO:0000256" key="3">
    <source>
        <dbReference type="ARBA" id="ARBA00022670"/>
    </source>
</evidence>
<evidence type="ECO:0000256" key="5">
    <source>
        <dbReference type="ARBA" id="ARBA00022801"/>
    </source>
</evidence>
<dbReference type="CDD" id="cd12797">
    <property type="entry name" value="M23_peptidase"/>
    <property type="match status" value="1"/>
</dbReference>
<dbReference type="PANTHER" id="PTHR21666">
    <property type="entry name" value="PEPTIDASE-RELATED"/>
    <property type="match status" value="1"/>
</dbReference>
<comment type="caution">
    <text evidence="11">The sequence shown here is derived from an EMBL/GenBank/DDBJ whole genome shotgun (WGS) entry which is preliminary data.</text>
</comment>
<evidence type="ECO:0000256" key="2">
    <source>
        <dbReference type="ARBA" id="ARBA00004196"/>
    </source>
</evidence>
<dbReference type="Gene3D" id="3.10.450.350">
    <property type="match status" value="1"/>
</dbReference>
<dbReference type="InterPro" id="IPR050570">
    <property type="entry name" value="Cell_wall_metabolism_enzyme"/>
</dbReference>
<feature type="domain" description="M23ase beta-sheet core" evidence="8">
    <location>
        <begin position="242"/>
        <end position="337"/>
    </location>
</feature>
<evidence type="ECO:0000259" key="8">
    <source>
        <dbReference type="Pfam" id="PF01551"/>
    </source>
</evidence>
<organism evidence="11 12">
    <name type="scientific">Campylobacter canadensis</name>
    <dbReference type="NCBI Taxonomy" id="449520"/>
    <lineage>
        <taxon>Bacteria</taxon>
        <taxon>Pseudomonadati</taxon>
        <taxon>Campylobacterota</taxon>
        <taxon>Epsilonproteobacteria</taxon>
        <taxon>Campylobacterales</taxon>
        <taxon>Campylobacteraceae</taxon>
        <taxon>Campylobacter</taxon>
    </lineage>
</organism>
<feature type="domain" description="Csd3 N-terminal" evidence="9">
    <location>
        <begin position="26"/>
        <end position="108"/>
    </location>
</feature>
<dbReference type="Pfam" id="PF19425">
    <property type="entry name" value="Csd3_N2"/>
    <property type="match status" value="1"/>
</dbReference>
<evidence type="ECO:0000259" key="10">
    <source>
        <dbReference type="Pfam" id="PF19425"/>
    </source>
</evidence>
<dbReference type="InterPro" id="IPR040653">
    <property type="entry name" value="Csd3_N"/>
</dbReference>
<evidence type="ECO:0000256" key="7">
    <source>
        <dbReference type="ARBA" id="ARBA00023049"/>
    </source>
</evidence>
<dbReference type="SUPFAM" id="SSF51261">
    <property type="entry name" value="Duplicated hybrid motif"/>
    <property type="match status" value="1"/>
</dbReference>